<dbReference type="OMA" id="YIVYESK"/>
<keyword evidence="3" id="KW-1185">Reference proteome</keyword>
<dbReference type="HOGENOM" id="CLU_050446_1_0_1"/>
<dbReference type="InterPro" id="IPR011604">
    <property type="entry name" value="PDDEXK-like_dom_sf"/>
</dbReference>
<proteinExistence type="predicted"/>
<evidence type="ECO:0000259" key="1">
    <source>
        <dbReference type="Pfam" id="PF09588"/>
    </source>
</evidence>
<dbReference type="InterPro" id="IPR051703">
    <property type="entry name" value="NF-kappa-B_Signaling_Reg"/>
</dbReference>
<accession>A0A061F0P2</accession>
<dbReference type="GO" id="GO:0000428">
    <property type="term" value="C:DNA-directed RNA polymerase complex"/>
    <property type="evidence" value="ECO:0007669"/>
    <property type="project" value="UniProtKB-KW"/>
</dbReference>
<protein>
    <submittedName>
        <fullName evidence="2">DNA-directed RNA polymerase subunit beta</fullName>
    </submittedName>
</protein>
<dbReference type="InParanoid" id="A0A061F0P2"/>
<dbReference type="GO" id="GO:0006281">
    <property type="term" value="P:DNA repair"/>
    <property type="evidence" value="ECO:0007669"/>
    <property type="project" value="UniProtKB-ARBA"/>
</dbReference>
<dbReference type="AlphaFoldDB" id="A0A061F0P2"/>
<dbReference type="eggNOG" id="ENOG502QU2E">
    <property type="taxonomic scope" value="Eukaryota"/>
</dbReference>
<name>A0A061F0P2_THECC</name>
<evidence type="ECO:0000313" key="3">
    <source>
        <dbReference type="Proteomes" id="UP000026915"/>
    </source>
</evidence>
<dbReference type="Pfam" id="PF09588">
    <property type="entry name" value="YqaJ"/>
    <property type="match status" value="1"/>
</dbReference>
<evidence type="ECO:0000313" key="2">
    <source>
        <dbReference type="EMBL" id="EOY10222.1"/>
    </source>
</evidence>
<organism evidence="2 3">
    <name type="scientific">Theobroma cacao</name>
    <name type="common">Cacao</name>
    <name type="synonym">Cocoa</name>
    <dbReference type="NCBI Taxonomy" id="3641"/>
    <lineage>
        <taxon>Eukaryota</taxon>
        <taxon>Viridiplantae</taxon>
        <taxon>Streptophyta</taxon>
        <taxon>Embryophyta</taxon>
        <taxon>Tracheophyta</taxon>
        <taxon>Spermatophyta</taxon>
        <taxon>Magnoliopsida</taxon>
        <taxon>eudicotyledons</taxon>
        <taxon>Gunneridae</taxon>
        <taxon>Pentapetalae</taxon>
        <taxon>rosids</taxon>
        <taxon>malvids</taxon>
        <taxon>Malvales</taxon>
        <taxon>Malvaceae</taxon>
        <taxon>Byttnerioideae</taxon>
        <taxon>Theobroma</taxon>
    </lineage>
</organism>
<keyword evidence="2" id="KW-0804">Transcription</keyword>
<dbReference type="SUPFAM" id="SSF52980">
    <property type="entry name" value="Restriction endonuclease-like"/>
    <property type="match status" value="1"/>
</dbReference>
<dbReference type="Gramene" id="EOY10222">
    <property type="protein sequence ID" value="EOY10222"/>
    <property type="gene ID" value="TCM_025578"/>
</dbReference>
<gene>
    <name evidence="2" type="ORF">TCM_025578</name>
</gene>
<dbReference type="PANTHER" id="PTHR46609">
    <property type="entry name" value="EXONUCLEASE, PHAGE-TYPE/RECB, C-TERMINAL DOMAIN-CONTAINING PROTEIN"/>
    <property type="match status" value="1"/>
</dbReference>
<dbReference type="InterPro" id="IPR011335">
    <property type="entry name" value="Restrct_endonuc-II-like"/>
</dbReference>
<dbReference type="FunCoup" id="A0A061F0P2">
    <property type="interactions" value="92"/>
</dbReference>
<dbReference type="PANTHER" id="PTHR46609:SF4">
    <property type="entry name" value="RESTRICTION ENDONUCLEASE, TYPE II-LIKE SUPERFAMILY PROTEIN"/>
    <property type="match status" value="1"/>
</dbReference>
<feature type="domain" description="YqaJ viral recombinase" evidence="1">
    <location>
        <begin position="103"/>
        <end position="242"/>
    </location>
</feature>
<dbReference type="Proteomes" id="UP000026915">
    <property type="component" value="Chromosome 5"/>
</dbReference>
<sequence>MHRSSHTLPCEELAYCFPLNVQLSPCKSRNIRKIGLLVINLKYRRTYSSQSLLEPVSERLITSSQFLNHPSQSSSRQSTCYQKFASETHSILQSSSLQHWFKNWQEQRKQKLTASTFSGAIGFWPCRRAQLWLEKIGAIEPFSGNLATCWSNIKEEEALERYKLITGNTVSFPEFQVYGKMDAEEGWLAASPDGLVDRFVYGLPLRGVLEIKCPFFGGDMSKASPWRRIPLYCIPQAQGLMEIMDRDWMDFYVWTPKGSSLFRIYRDVEYWDVLKVALSDFWWKHVQPAKEICSKYVITDPLRELKSLRPAPRHELLSYIVYESKRVVDNSNLLIREINGQLKN</sequence>
<dbReference type="Gene3D" id="3.90.320.10">
    <property type="match status" value="1"/>
</dbReference>
<keyword evidence="2" id="KW-0240">DNA-directed RNA polymerase</keyword>
<dbReference type="CDD" id="cd22343">
    <property type="entry name" value="PDDEXK_lambda_exonuclease-like"/>
    <property type="match status" value="1"/>
</dbReference>
<dbReference type="EMBL" id="CM001883">
    <property type="protein sequence ID" value="EOY10222.1"/>
    <property type="molecule type" value="Genomic_DNA"/>
</dbReference>
<reference evidence="2 3" key="1">
    <citation type="journal article" date="2013" name="Genome Biol.">
        <title>The genome sequence of the most widely cultivated cacao type and its use to identify candidate genes regulating pod color.</title>
        <authorList>
            <person name="Motamayor J.C."/>
            <person name="Mockaitis K."/>
            <person name="Schmutz J."/>
            <person name="Haiminen N."/>
            <person name="Iii D.L."/>
            <person name="Cornejo O."/>
            <person name="Findley S.D."/>
            <person name="Zheng P."/>
            <person name="Utro F."/>
            <person name="Royaert S."/>
            <person name="Saski C."/>
            <person name="Jenkins J."/>
            <person name="Podicheti R."/>
            <person name="Zhao M."/>
            <person name="Scheffler B.E."/>
            <person name="Stack J.C."/>
            <person name="Feltus F.A."/>
            <person name="Mustiga G.M."/>
            <person name="Amores F."/>
            <person name="Phillips W."/>
            <person name="Marelli J.P."/>
            <person name="May G.D."/>
            <person name="Shapiro H."/>
            <person name="Ma J."/>
            <person name="Bustamante C.D."/>
            <person name="Schnell R.J."/>
            <person name="Main D."/>
            <person name="Gilbert D."/>
            <person name="Parida L."/>
            <person name="Kuhn D.N."/>
        </authorList>
    </citation>
    <scope>NUCLEOTIDE SEQUENCE [LARGE SCALE GENOMIC DNA]</scope>
    <source>
        <strain evidence="3">cv. Matina 1-6</strain>
    </source>
</reference>
<dbReference type="InterPro" id="IPR019080">
    <property type="entry name" value="YqaJ_viral_recombinase"/>
</dbReference>